<keyword evidence="4" id="KW-1185">Reference proteome</keyword>
<name>A0AAJ3NP21_9MYCO</name>
<evidence type="ECO:0000313" key="4">
    <source>
        <dbReference type="Proteomes" id="UP000193387"/>
    </source>
</evidence>
<organism evidence="3 4">
    <name type="scientific">Mycobacterium saskatchewanense</name>
    <dbReference type="NCBI Taxonomy" id="220927"/>
    <lineage>
        <taxon>Bacteria</taxon>
        <taxon>Bacillati</taxon>
        <taxon>Actinomycetota</taxon>
        <taxon>Actinomycetes</taxon>
        <taxon>Mycobacteriales</taxon>
        <taxon>Mycobacteriaceae</taxon>
        <taxon>Mycobacterium</taxon>
        <taxon>Mycobacterium simiae complex</taxon>
    </lineage>
</organism>
<dbReference type="SMART" id="SM00867">
    <property type="entry name" value="YceI"/>
    <property type="match status" value="1"/>
</dbReference>
<gene>
    <name evidence="3" type="ORF">AWC23_17235</name>
</gene>
<dbReference type="EMBL" id="LQPR01000040">
    <property type="protein sequence ID" value="ORW70447.1"/>
    <property type="molecule type" value="Genomic_DNA"/>
</dbReference>
<dbReference type="InterPro" id="IPR007372">
    <property type="entry name" value="Lipid/polyisoprenoid-bd_YceI"/>
</dbReference>
<dbReference type="PANTHER" id="PTHR34406">
    <property type="entry name" value="PROTEIN YCEI"/>
    <property type="match status" value="1"/>
</dbReference>
<evidence type="ECO:0000259" key="2">
    <source>
        <dbReference type="SMART" id="SM00867"/>
    </source>
</evidence>
<protein>
    <recommendedName>
        <fullName evidence="2">Lipid/polyisoprenoid-binding YceI-like domain-containing protein</fullName>
    </recommendedName>
</protein>
<dbReference type="Pfam" id="PF04264">
    <property type="entry name" value="YceI"/>
    <property type="match status" value="1"/>
</dbReference>
<dbReference type="SUPFAM" id="SSF101874">
    <property type="entry name" value="YceI-like"/>
    <property type="match status" value="1"/>
</dbReference>
<dbReference type="RefSeq" id="WP_085256665.1">
    <property type="nucleotide sequence ID" value="NZ_AP022573.1"/>
</dbReference>
<sequence length="179" mass="18925">MTTATALETGVWTIDPAHSSIEFWVRHLVVSKVRGLFPTFGGTITVGANGTGSVEAEIDVASINTGNAQRDEHLKSPQFFDAGAYPKASFISTALRPEGERYVLDGQFTLKGVTKPISLDLDFYGVSEGMGGGPVAGFEASVVLSRKDFGIDIDMPMQSGGAVIGDKVSVTINVEAVRQ</sequence>
<evidence type="ECO:0000313" key="3">
    <source>
        <dbReference type="EMBL" id="ORW70447.1"/>
    </source>
</evidence>
<dbReference type="Proteomes" id="UP000193387">
    <property type="component" value="Unassembled WGS sequence"/>
</dbReference>
<feature type="domain" description="Lipid/polyisoprenoid-binding YceI-like" evidence="2">
    <location>
        <begin position="11"/>
        <end position="177"/>
    </location>
</feature>
<comment type="similarity">
    <text evidence="1">Belongs to the UPF0312 family.</text>
</comment>
<evidence type="ECO:0000256" key="1">
    <source>
        <dbReference type="ARBA" id="ARBA00008812"/>
    </source>
</evidence>
<dbReference type="Gene3D" id="2.40.128.110">
    <property type="entry name" value="Lipid/polyisoprenoid-binding, YceI-like"/>
    <property type="match status" value="1"/>
</dbReference>
<reference evidence="3 4" key="1">
    <citation type="submission" date="2016-01" db="EMBL/GenBank/DDBJ databases">
        <title>The new phylogeny of the genus Mycobacterium.</title>
        <authorList>
            <person name="Tarcisio F."/>
            <person name="Conor M."/>
            <person name="Antonella G."/>
            <person name="Elisabetta G."/>
            <person name="Giulia F.S."/>
            <person name="Sara T."/>
            <person name="Anna F."/>
            <person name="Clotilde B."/>
            <person name="Roberto B."/>
            <person name="Veronica D.S."/>
            <person name="Fabio R."/>
            <person name="Monica P."/>
            <person name="Olivier J."/>
            <person name="Enrico T."/>
            <person name="Nicola S."/>
        </authorList>
    </citation>
    <scope>NUCLEOTIDE SEQUENCE [LARGE SCALE GENOMIC DNA]</scope>
    <source>
        <strain evidence="3 4">DSM 44616</strain>
    </source>
</reference>
<dbReference type="AlphaFoldDB" id="A0AAJ3NP21"/>
<accession>A0AAJ3NP21</accession>
<dbReference type="InterPro" id="IPR036761">
    <property type="entry name" value="TTHA0802/YceI-like_sf"/>
</dbReference>
<proteinExistence type="inferred from homology"/>
<dbReference type="PANTHER" id="PTHR34406:SF1">
    <property type="entry name" value="PROTEIN YCEI"/>
    <property type="match status" value="1"/>
</dbReference>
<comment type="caution">
    <text evidence="3">The sequence shown here is derived from an EMBL/GenBank/DDBJ whole genome shotgun (WGS) entry which is preliminary data.</text>
</comment>